<sequence length="140" mass="15949">MNRGFKNIQSGKERQGGDHLQRIAFYDAQCPLCYHLKNILSALDWKKRIQWSAVQTIEETPYAFLRDRPLMKRIHMISADGSVISGAAAIREMLISLPLAKPAGLFMKLPGITPAADIVYSYVSESRIKWFGRYSTPRFD</sequence>
<dbReference type="InterPro" id="IPR007263">
    <property type="entry name" value="DCC1-like"/>
</dbReference>
<dbReference type="GO" id="GO:0015035">
    <property type="term" value="F:protein-disulfide reductase activity"/>
    <property type="evidence" value="ECO:0007669"/>
    <property type="project" value="InterPro"/>
</dbReference>
<keyword evidence="2" id="KW-1185">Reference proteome</keyword>
<proteinExistence type="predicted"/>
<evidence type="ECO:0000313" key="1">
    <source>
        <dbReference type="EMBL" id="MTH51961.1"/>
    </source>
</evidence>
<dbReference type="OrthoDB" id="9785438at2"/>
<dbReference type="InterPro" id="IPR044691">
    <property type="entry name" value="DCC1_Trx"/>
</dbReference>
<dbReference type="AlphaFoldDB" id="A0A7X2V3G1"/>
<organism evidence="1 2">
    <name type="scientific">Metabacillus mangrovi</name>
    <dbReference type="NCBI Taxonomy" id="1491830"/>
    <lineage>
        <taxon>Bacteria</taxon>
        <taxon>Bacillati</taxon>
        <taxon>Bacillota</taxon>
        <taxon>Bacilli</taxon>
        <taxon>Bacillales</taxon>
        <taxon>Bacillaceae</taxon>
        <taxon>Metabacillus</taxon>
    </lineage>
</organism>
<dbReference type="Proteomes" id="UP000434639">
    <property type="component" value="Unassembled WGS sequence"/>
</dbReference>
<comment type="caution">
    <text evidence="1">The sequence shown here is derived from an EMBL/GenBank/DDBJ whole genome shotgun (WGS) entry which is preliminary data.</text>
</comment>
<dbReference type="EMBL" id="WMIB01000001">
    <property type="protein sequence ID" value="MTH51961.1"/>
    <property type="molecule type" value="Genomic_DNA"/>
</dbReference>
<dbReference type="Pfam" id="PF04134">
    <property type="entry name" value="DCC1-like"/>
    <property type="match status" value="1"/>
</dbReference>
<reference evidence="1 2" key="1">
    <citation type="journal article" date="2017" name="Int. J. Syst. Evol. Microbiol.">
        <title>Bacillus mangrovi sp. nov., isolated from a sediment sample from a mangrove forest.</title>
        <authorList>
            <person name="Gupta V."/>
            <person name="Singh P.K."/>
            <person name="Korpole S."/>
            <person name="Tanuku N.R.S."/>
            <person name="Pinnaka A.K."/>
        </authorList>
    </citation>
    <scope>NUCLEOTIDE SEQUENCE [LARGE SCALE GENOMIC DNA]</scope>
    <source>
        <strain evidence="1 2">KCTC 33872</strain>
    </source>
</reference>
<gene>
    <name evidence="1" type="ORF">GKZ89_00975</name>
</gene>
<dbReference type="PANTHER" id="PTHR34290">
    <property type="entry name" value="SI:CH73-390P7.2"/>
    <property type="match status" value="1"/>
</dbReference>
<protein>
    <submittedName>
        <fullName evidence="1">DUF393 domain-containing protein</fullName>
    </submittedName>
</protein>
<accession>A0A7X2V3G1</accession>
<evidence type="ECO:0000313" key="2">
    <source>
        <dbReference type="Proteomes" id="UP000434639"/>
    </source>
</evidence>
<dbReference type="PANTHER" id="PTHR34290:SF2">
    <property type="entry name" value="OS04G0668800 PROTEIN"/>
    <property type="match status" value="1"/>
</dbReference>
<name>A0A7X2V3G1_9BACI</name>